<feature type="non-terminal residue" evidence="1">
    <location>
        <position position="102"/>
    </location>
</feature>
<evidence type="ECO:0000313" key="1">
    <source>
        <dbReference type="EMBL" id="CAI9622161.1"/>
    </source>
</evidence>
<evidence type="ECO:0000313" key="2">
    <source>
        <dbReference type="Proteomes" id="UP001162483"/>
    </source>
</evidence>
<name>A0ABN9HNJ5_9NEOB</name>
<protein>
    <submittedName>
        <fullName evidence="1">Uncharacterized protein</fullName>
    </submittedName>
</protein>
<dbReference type="Proteomes" id="UP001162483">
    <property type="component" value="Unassembled WGS sequence"/>
</dbReference>
<dbReference type="EMBL" id="CATNWA010021302">
    <property type="protein sequence ID" value="CAI9622161.1"/>
    <property type="molecule type" value="Genomic_DNA"/>
</dbReference>
<sequence length="102" mass="11161">MAYSWWELDGNTSRVVRQAGSITTEQTVLDGRQRILRSRAGFSNGRSGKGLNAESSLVQAESVTRRAMGTTQELATGQHTGHKCRAHLQTAGLNVLNHTLLR</sequence>
<comment type="caution">
    <text evidence="1">The sequence shown here is derived from an EMBL/GenBank/DDBJ whole genome shotgun (WGS) entry which is preliminary data.</text>
</comment>
<organism evidence="1 2">
    <name type="scientific">Staurois parvus</name>
    <dbReference type="NCBI Taxonomy" id="386267"/>
    <lineage>
        <taxon>Eukaryota</taxon>
        <taxon>Metazoa</taxon>
        <taxon>Chordata</taxon>
        <taxon>Craniata</taxon>
        <taxon>Vertebrata</taxon>
        <taxon>Euteleostomi</taxon>
        <taxon>Amphibia</taxon>
        <taxon>Batrachia</taxon>
        <taxon>Anura</taxon>
        <taxon>Neobatrachia</taxon>
        <taxon>Ranoidea</taxon>
        <taxon>Ranidae</taxon>
        <taxon>Staurois</taxon>
    </lineage>
</organism>
<proteinExistence type="predicted"/>
<gene>
    <name evidence="1" type="ORF">SPARVUS_LOCUS16241220</name>
</gene>
<reference evidence="1" key="1">
    <citation type="submission" date="2023-05" db="EMBL/GenBank/DDBJ databases">
        <authorList>
            <person name="Stuckert A."/>
        </authorList>
    </citation>
    <scope>NUCLEOTIDE SEQUENCE</scope>
</reference>
<keyword evidence="2" id="KW-1185">Reference proteome</keyword>
<accession>A0ABN9HNJ5</accession>